<evidence type="ECO:0000313" key="2">
    <source>
        <dbReference type="Proteomes" id="UP000178023"/>
    </source>
</evidence>
<dbReference type="EMBL" id="MGJL01000035">
    <property type="protein sequence ID" value="OGN06705.1"/>
    <property type="molecule type" value="Genomic_DNA"/>
</dbReference>
<dbReference type="Proteomes" id="UP000178023">
    <property type="component" value="Unassembled WGS sequence"/>
</dbReference>
<proteinExistence type="predicted"/>
<organism evidence="1 2">
    <name type="scientific">Candidatus Yanofskybacteria bacterium RIFCSPHIGHO2_01_FULL_45_42</name>
    <dbReference type="NCBI Taxonomy" id="1802671"/>
    <lineage>
        <taxon>Bacteria</taxon>
        <taxon>Candidatus Yanofskyibacteriota</taxon>
    </lineage>
</organism>
<gene>
    <name evidence="1" type="ORF">A2750_03195</name>
</gene>
<evidence type="ECO:0000313" key="1">
    <source>
        <dbReference type="EMBL" id="OGN06705.1"/>
    </source>
</evidence>
<reference evidence="1 2" key="1">
    <citation type="journal article" date="2016" name="Nat. Commun.">
        <title>Thousands of microbial genomes shed light on interconnected biogeochemical processes in an aquifer system.</title>
        <authorList>
            <person name="Anantharaman K."/>
            <person name="Brown C.T."/>
            <person name="Hug L.A."/>
            <person name="Sharon I."/>
            <person name="Castelle C.J."/>
            <person name="Probst A.J."/>
            <person name="Thomas B.C."/>
            <person name="Singh A."/>
            <person name="Wilkins M.J."/>
            <person name="Karaoz U."/>
            <person name="Brodie E.L."/>
            <person name="Williams K.H."/>
            <person name="Hubbard S.S."/>
            <person name="Banfield J.F."/>
        </authorList>
    </citation>
    <scope>NUCLEOTIDE SEQUENCE [LARGE SCALE GENOMIC DNA]</scope>
</reference>
<sequence>MGYPIYLIESKTRQDLAATFMRFQEYYESPVFRGRAFSADEFAAWYASELGAFTYCQDWAGFNIPSWVLEPFRNGGFDPLTDRENNLLNFFKNVGGNFYIIGATSQDKECADTIKHEFVHGAFFTNGDYRRDVINCLNAHKPGVVKVALREMGYGENVIEDETNAYLLTEPQTFGNRVSLNEGLKLRNILDKIFAKYFGFSMAVASADCVANRTERILI</sequence>
<protein>
    <submittedName>
        <fullName evidence="1">Uncharacterized protein</fullName>
    </submittedName>
</protein>
<dbReference type="AlphaFoldDB" id="A0A1F8F0R1"/>
<comment type="caution">
    <text evidence="1">The sequence shown here is derived from an EMBL/GenBank/DDBJ whole genome shotgun (WGS) entry which is preliminary data.</text>
</comment>
<accession>A0A1F8F0R1</accession>
<name>A0A1F8F0R1_9BACT</name>